<evidence type="ECO:0000313" key="3">
    <source>
        <dbReference type="EMBL" id="HHN52585.1"/>
    </source>
</evidence>
<dbReference type="SUPFAM" id="SSF51556">
    <property type="entry name" value="Metallo-dependent hydrolases"/>
    <property type="match status" value="1"/>
</dbReference>
<dbReference type="EMBL" id="DRXG01000101">
    <property type="protein sequence ID" value="HHN52585.1"/>
    <property type="molecule type" value="Genomic_DNA"/>
</dbReference>
<dbReference type="AlphaFoldDB" id="A0A7C4I722"/>
<dbReference type="SUPFAM" id="SSF51338">
    <property type="entry name" value="Composite domain of metallo-dependent hydrolases"/>
    <property type="match status" value="1"/>
</dbReference>
<evidence type="ECO:0000313" key="2">
    <source>
        <dbReference type="EMBL" id="HGN91108.1"/>
    </source>
</evidence>
<dbReference type="GO" id="GO:0016810">
    <property type="term" value="F:hydrolase activity, acting on carbon-nitrogen (but not peptide) bonds"/>
    <property type="evidence" value="ECO:0007669"/>
    <property type="project" value="InterPro"/>
</dbReference>
<evidence type="ECO:0000313" key="1">
    <source>
        <dbReference type="EMBL" id="HGL41673.1"/>
    </source>
</evidence>
<dbReference type="PANTHER" id="PTHR43135:SF3">
    <property type="entry name" value="ALPHA-D-RIBOSE 1-METHYLPHOSPHONATE 5-TRIPHOSPHATE DIPHOSPHATASE"/>
    <property type="match status" value="1"/>
</dbReference>
<dbReference type="PANTHER" id="PTHR43135">
    <property type="entry name" value="ALPHA-D-RIBOSE 1-METHYLPHOSPHONATE 5-TRIPHOSPHATE DIPHOSPHATASE"/>
    <property type="match status" value="1"/>
</dbReference>
<accession>A0A7C4I722</accession>
<dbReference type="Gene3D" id="3.20.20.140">
    <property type="entry name" value="Metal-dependent hydrolases"/>
    <property type="match status" value="1"/>
</dbReference>
<proteinExistence type="predicted"/>
<reference evidence="2" key="1">
    <citation type="journal article" date="2020" name="mSystems">
        <title>Genome- and Community-Level Interaction Insights into Carbon Utilization and Element Cycling Functions of Hydrothermarchaeota in Hydrothermal Sediment.</title>
        <authorList>
            <person name="Zhou Z."/>
            <person name="Liu Y."/>
            <person name="Xu W."/>
            <person name="Pan J."/>
            <person name="Luo Z.H."/>
            <person name="Li M."/>
        </authorList>
    </citation>
    <scope>NUCLEOTIDE SEQUENCE [LARGE SCALE GENOMIC DNA]</scope>
    <source>
        <strain evidence="3">SpSt-1073</strain>
        <strain evidence="2">SpSt-613</strain>
        <strain evidence="1">SpSt-669</strain>
    </source>
</reference>
<dbReference type="InterPro" id="IPR011059">
    <property type="entry name" value="Metal-dep_hydrolase_composite"/>
</dbReference>
<name>A0A7C4I722_CALS0</name>
<comment type="caution">
    <text evidence="2">The sequence shown here is derived from an EMBL/GenBank/DDBJ whole genome shotgun (WGS) entry which is preliminary data.</text>
</comment>
<organism evidence="2">
    <name type="scientific">Caldiarchaeum subterraneum</name>
    <dbReference type="NCBI Taxonomy" id="311458"/>
    <lineage>
        <taxon>Archaea</taxon>
        <taxon>Nitrososphaerota</taxon>
        <taxon>Candidatus Caldarchaeales</taxon>
        <taxon>Candidatus Caldarchaeaceae</taxon>
        <taxon>Candidatus Caldarchaeum</taxon>
    </lineage>
</organism>
<dbReference type="InterPro" id="IPR032466">
    <property type="entry name" value="Metal_Hydrolase"/>
</dbReference>
<dbReference type="EMBL" id="DTAD01000090">
    <property type="protein sequence ID" value="HGN91108.1"/>
    <property type="molecule type" value="Genomic_DNA"/>
</dbReference>
<protein>
    <submittedName>
        <fullName evidence="2">Enamidase</fullName>
    </submittedName>
</protein>
<dbReference type="EMBL" id="DTCM01000104">
    <property type="protein sequence ID" value="HGL41673.1"/>
    <property type="molecule type" value="Genomic_DNA"/>
</dbReference>
<dbReference type="Gene3D" id="2.30.40.10">
    <property type="entry name" value="Urease, subunit C, domain 1"/>
    <property type="match status" value="1"/>
</dbReference>
<sequence>MVTTLVTNIGKLVSGDWDRGILKADTVKIVDGIIQDVGYSDEIGKGPADVVIDADGMTVSPTFIDPHTHLSFGDFSPMQHMVGLLTETLLQGTTTIVDEWLQFEGLPLFYGADPEGVKATAVLSHKAYRNYRPGGAMKVFAGSIMLVKGLTREDFVQLRKAGVWRVGQIGGSSNINDPKKIQEMVSWARELGYFVSTNLGPGVLPESLNMTAELVSAIKPDKIAHINGGTTAPPWEVVKAAIDGTGEAKLEIIPYGNMKMALRVYEYLKSRNQLKRLIVGSDTPTGQGYLPVAIHRAILFLSSVCGLPAEKAIATATGNILDCYGKYSSEFNMGKIEPGRAGDLLVMDAPPGSVGNDALESIEAGDMIGIAGVIVDGNLVGLRGKDSRPSRRNIKLNNRQLKVTCPDEYLFDPPRFYYRSTGPTYLL</sequence>
<gene>
    <name evidence="3" type="ORF">ENM30_04650</name>
    <name evidence="2" type="ORF">ENT82_08330</name>
    <name evidence="1" type="ORF">ENU43_08440</name>
</gene>
<dbReference type="CDD" id="cd01292">
    <property type="entry name" value="metallo-dependent_hydrolases"/>
    <property type="match status" value="1"/>
</dbReference>
<dbReference type="InterPro" id="IPR051781">
    <property type="entry name" value="Metallo-dep_Hydrolase"/>
</dbReference>